<dbReference type="Pfam" id="PF01794">
    <property type="entry name" value="Ferric_reduct"/>
    <property type="match status" value="1"/>
</dbReference>
<evidence type="ECO:0000256" key="8">
    <source>
        <dbReference type="ARBA" id="ARBA00023136"/>
    </source>
</evidence>
<comment type="subcellular location">
    <subcellularLocation>
        <location evidence="1">Membrane</location>
        <topology evidence="1">Multi-pass membrane protein</topology>
    </subcellularLocation>
</comment>
<dbReference type="Pfam" id="PF08022">
    <property type="entry name" value="FAD_binding_8"/>
    <property type="match status" value="1"/>
</dbReference>
<evidence type="ECO:0000256" key="1">
    <source>
        <dbReference type="ARBA" id="ARBA00004141"/>
    </source>
</evidence>
<keyword evidence="8 9" id="KW-0472">Membrane</keyword>
<dbReference type="InterPro" id="IPR050369">
    <property type="entry name" value="RBOH/FRE"/>
</dbReference>
<evidence type="ECO:0000256" key="9">
    <source>
        <dbReference type="SAM" id="Phobius"/>
    </source>
</evidence>
<organism evidence="11 12">
    <name type="scientific">Aspergillus felis</name>
    <dbReference type="NCBI Taxonomy" id="1287682"/>
    <lineage>
        <taxon>Eukaryota</taxon>
        <taxon>Fungi</taxon>
        <taxon>Dikarya</taxon>
        <taxon>Ascomycota</taxon>
        <taxon>Pezizomycotina</taxon>
        <taxon>Eurotiomycetes</taxon>
        <taxon>Eurotiomycetidae</taxon>
        <taxon>Eurotiales</taxon>
        <taxon>Aspergillaceae</taxon>
        <taxon>Aspergillus</taxon>
        <taxon>Aspergillus subgen. Fumigati</taxon>
    </lineage>
</organism>
<dbReference type="GO" id="GO:0006811">
    <property type="term" value="P:monoatomic ion transport"/>
    <property type="evidence" value="ECO:0007669"/>
    <property type="project" value="UniProtKB-KW"/>
</dbReference>
<dbReference type="GO" id="GO:0005886">
    <property type="term" value="C:plasma membrane"/>
    <property type="evidence" value="ECO:0007669"/>
    <property type="project" value="TreeGrafter"/>
</dbReference>
<evidence type="ECO:0000256" key="6">
    <source>
        <dbReference type="ARBA" id="ARBA00023065"/>
    </source>
</evidence>
<feature type="transmembrane region" description="Helical" evidence="9">
    <location>
        <begin position="126"/>
        <end position="145"/>
    </location>
</feature>
<dbReference type="InterPro" id="IPR013130">
    <property type="entry name" value="Fe3_Rdtase_TM_dom"/>
</dbReference>
<dbReference type="SUPFAM" id="SSF63380">
    <property type="entry name" value="Riboflavin synthase domain-like"/>
    <property type="match status" value="1"/>
</dbReference>
<dbReference type="InterPro" id="IPR017927">
    <property type="entry name" value="FAD-bd_FR_type"/>
</dbReference>
<evidence type="ECO:0000256" key="2">
    <source>
        <dbReference type="ARBA" id="ARBA00022692"/>
    </source>
</evidence>
<dbReference type="PANTHER" id="PTHR11972:SF69">
    <property type="entry name" value="FERRIC REDUCTION OXIDASE 6-RELATED"/>
    <property type="match status" value="1"/>
</dbReference>
<keyword evidence="12" id="KW-1185">Reference proteome</keyword>
<evidence type="ECO:0000256" key="5">
    <source>
        <dbReference type="ARBA" id="ARBA00023002"/>
    </source>
</evidence>
<dbReference type="SFLD" id="SFLDG01168">
    <property type="entry name" value="Ferric_reductase_subgroup_(FRE"/>
    <property type="match status" value="1"/>
</dbReference>
<keyword evidence="3" id="KW-0249">Electron transport</keyword>
<evidence type="ECO:0000313" key="11">
    <source>
        <dbReference type="EMBL" id="KAF7182158.1"/>
    </source>
</evidence>
<keyword evidence="4 9" id="KW-1133">Transmembrane helix</keyword>
<dbReference type="GO" id="GO:0016175">
    <property type="term" value="F:superoxide-generating NAD(P)H oxidase activity"/>
    <property type="evidence" value="ECO:0007669"/>
    <property type="project" value="TreeGrafter"/>
</dbReference>
<evidence type="ECO:0000259" key="10">
    <source>
        <dbReference type="PROSITE" id="PS51384"/>
    </source>
</evidence>
<dbReference type="EMBL" id="JACBAG010001790">
    <property type="protein sequence ID" value="KAF7182158.1"/>
    <property type="molecule type" value="Genomic_DNA"/>
</dbReference>
<dbReference type="InterPro" id="IPR013112">
    <property type="entry name" value="FAD-bd_8"/>
</dbReference>
<sequence>MAIFFGLNIIFAWNRVQYSGDFNQYGYLTIANGGLALLFGSRNNLLSLVARVPSTTLLMFHRWVGRAAVFYASLHLYGESRDWIRQGQVSTVFANTRIQVGLMAWLSLALIFVTSLSIIRRQQFEVFYYAHALFIAFIIGALIHADHAPEFLLPGLCLWAVDRVIRFSRNFRRIQILSVTPYAGGVMKIKIRGFKTSYPGQIAWIQISDVSFLNWHPFTVASAPGDDEAMFLIRGLGGYTRRVQDLAKKTDFEQASIAEAPLPWKIRVDGPYGVSHTQWEAYPVIVLVAGGVGITPGISIASHILRHATGTGENIEGRQPWHVHLLWVIKDEQHVNWCQEELQNLCAMSASPTVQATFDLTIAITRSARLEPRGANGDEFIALEGRGQTSHDYDGPGELIRGRPNIVQWFRALRSKRDGLDGAVNVCGPRSLISMVRTAAAELSGRGGIFHLEEEVSGEHKRTTAGAREEYHKSLEAEVVYLRTRESDLLKQTCELSAEVEWLKTIMVQHCISIPSRPADAASSGRHDLCCHSSVIVSVDKNFLSCDRLLVQDSVSSELTHHNHDGSYLGAGVAYPARPGIDELEEPSSSTILDEFNHNAGLRHENNVISAMEFILSLEGPCLDHVRTALRTPEVPNGHALTLTASMLRLCENSGSSAQRLDPTQIPKKTVERLLELSSELSTQDELTPTQAWAVLSQQPQFAGTSKTQIVNLANALLSHIKCYGFGAVIERMTLMNEISRVLNCPARLQLD</sequence>
<reference evidence="11" key="1">
    <citation type="submission" date="2020-06" db="EMBL/GenBank/DDBJ databases">
        <title>Draft genome sequences of strains closely related to Aspergillus parafelis and Aspergillus hiratsukae.</title>
        <authorList>
            <person name="Dos Santos R.A.C."/>
            <person name="Rivero-Menendez O."/>
            <person name="Steenwyk J.L."/>
            <person name="Mead M.E."/>
            <person name="Goldman G.H."/>
            <person name="Alastruey-Izquierdo A."/>
            <person name="Rokas A."/>
        </authorList>
    </citation>
    <scope>NUCLEOTIDE SEQUENCE</scope>
    <source>
        <strain evidence="11">CNM-CM7691</strain>
    </source>
</reference>
<dbReference type="InterPro" id="IPR000778">
    <property type="entry name" value="Cyt_b245_heavy_chain"/>
</dbReference>
<dbReference type="SUPFAM" id="SSF52343">
    <property type="entry name" value="Ferredoxin reductase-like, C-terminal NADP-linked domain"/>
    <property type="match status" value="1"/>
</dbReference>
<dbReference type="Gene3D" id="3.40.50.80">
    <property type="entry name" value="Nucleotide-binding domain of ferredoxin-NADP reductase (FNR) module"/>
    <property type="match status" value="1"/>
</dbReference>
<feature type="domain" description="FAD-binding FR-type" evidence="10">
    <location>
        <begin position="169"/>
        <end position="278"/>
    </location>
</feature>
<keyword evidence="5" id="KW-0560">Oxidoreductase</keyword>
<dbReference type="PANTHER" id="PTHR11972">
    <property type="entry name" value="NADPH OXIDASE"/>
    <property type="match status" value="1"/>
</dbReference>
<dbReference type="CDD" id="cd06186">
    <property type="entry name" value="NOX_Duox_like_FAD_NADP"/>
    <property type="match status" value="1"/>
</dbReference>
<evidence type="ECO:0000256" key="3">
    <source>
        <dbReference type="ARBA" id="ARBA00022982"/>
    </source>
</evidence>
<evidence type="ECO:0000256" key="4">
    <source>
        <dbReference type="ARBA" id="ARBA00022989"/>
    </source>
</evidence>
<keyword evidence="2 9" id="KW-0812">Transmembrane</keyword>
<dbReference type="Proteomes" id="UP000641853">
    <property type="component" value="Unassembled WGS sequence"/>
</dbReference>
<dbReference type="PROSITE" id="PS51384">
    <property type="entry name" value="FAD_FR"/>
    <property type="match status" value="1"/>
</dbReference>
<keyword evidence="6" id="KW-0813">Transport</keyword>
<evidence type="ECO:0000313" key="12">
    <source>
        <dbReference type="Proteomes" id="UP000641853"/>
    </source>
</evidence>
<dbReference type="Pfam" id="PF08030">
    <property type="entry name" value="NAD_binding_6"/>
    <property type="match status" value="1"/>
</dbReference>
<keyword evidence="7" id="KW-0496">Mitochondrion</keyword>
<evidence type="ECO:0000256" key="7">
    <source>
        <dbReference type="ARBA" id="ARBA00023128"/>
    </source>
</evidence>
<dbReference type="InterPro" id="IPR017938">
    <property type="entry name" value="Riboflavin_synthase-like_b-brl"/>
</dbReference>
<name>A0A8H6V7T7_9EURO</name>
<dbReference type="SFLD" id="SFLDS00052">
    <property type="entry name" value="Ferric_Reductase_Domain"/>
    <property type="match status" value="1"/>
</dbReference>
<gene>
    <name evidence="11" type="ORF">CNMCM7691_001546</name>
</gene>
<dbReference type="AlphaFoldDB" id="A0A8H6V7T7"/>
<keyword evidence="6" id="KW-0406">Ion transport</keyword>
<dbReference type="InterPro" id="IPR039261">
    <property type="entry name" value="FNR_nucleotide-bd"/>
</dbReference>
<accession>A0A8H6V7T7</accession>
<dbReference type="InterPro" id="IPR013121">
    <property type="entry name" value="Fe_red_NAD-bd_6"/>
</dbReference>
<protein>
    <recommendedName>
        <fullName evidence="10">FAD-binding FR-type domain-containing protein</fullName>
    </recommendedName>
</protein>
<dbReference type="PRINTS" id="PR00466">
    <property type="entry name" value="GP91PHOX"/>
</dbReference>
<proteinExistence type="predicted"/>
<feature type="transmembrane region" description="Helical" evidence="9">
    <location>
        <begin position="98"/>
        <end position="119"/>
    </location>
</feature>
<comment type="caution">
    <text evidence="11">The sequence shown here is derived from an EMBL/GenBank/DDBJ whole genome shotgun (WGS) entry which is preliminary data.</text>
</comment>